<proteinExistence type="predicted"/>
<accession>A0A1E3XBQ7</accession>
<comment type="caution">
    <text evidence="1">The sequence shown here is derived from an EMBL/GenBank/DDBJ whole genome shotgun (WGS) entry which is preliminary data.</text>
</comment>
<gene>
    <name evidence="1" type="ORF">SCARUB_01858</name>
</gene>
<organism evidence="1 2">
    <name type="scientific">Candidatus Scalindua rubra</name>
    <dbReference type="NCBI Taxonomy" id="1872076"/>
    <lineage>
        <taxon>Bacteria</taxon>
        <taxon>Pseudomonadati</taxon>
        <taxon>Planctomycetota</taxon>
        <taxon>Candidatus Brocadiia</taxon>
        <taxon>Candidatus Brocadiales</taxon>
        <taxon>Candidatus Scalinduaceae</taxon>
        <taxon>Candidatus Scalindua</taxon>
    </lineage>
</organism>
<dbReference type="Proteomes" id="UP000094056">
    <property type="component" value="Unassembled WGS sequence"/>
</dbReference>
<evidence type="ECO:0000313" key="2">
    <source>
        <dbReference type="Proteomes" id="UP000094056"/>
    </source>
</evidence>
<protein>
    <submittedName>
        <fullName evidence="1">Uncharacterized protein</fullName>
    </submittedName>
</protein>
<dbReference type="EMBL" id="MAYW01000040">
    <property type="protein sequence ID" value="ODS33039.1"/>
    <property type="molecule type" value="Genomic_DNA"/>
</dbReference>
<reference evidence="1 2" key="1">
    <citation type="submission" date="2016-07" db="EMBL/GenBank/DDBJ databases">
        <title>Draft genome of Scalindua rubra, obtained from a brine-seawater interface in the Red Sea, sheds light on salt adaptation in anammox bacteria.</title>
        <authorList>
            <person name="Speth D.R."/>
            <person name="Lagkouvardos I."/>
            <person name="Wang Y."/>
            <person name="Qian P.-Y."/>
            <person name="Dutilh B.E."/>
            <person name="Jetten M.S."/>
        </authorList>
    </citation>
    <scope>NUCLEOTIDE SEQUENCE [LARGE SCALE GENOMIC DNA]</scope>
    <source>
        <strain evidence="1">BSI-1</strain>
    </source>
</reference>
<evidence type="ECO:0000313" key="1">
    <source>
        <dbReference type="EMBL" id="ODS33039.1"/>
    </source>
</evidence>
<sequence length="56" mass="6213">SKLKSKNVDQATLDNLKKLFGHCEKGRYAGGSDIGDSKALLDMSFDITKKLEQKLK</sequence>
<dbReference type="AlphaFoldDB" id="A0A1E3XBQ7"/>
<name>A0A1E3XBQ7_9BACT</name>
<feature type="non-terminal residue" evidence="1">
    <location>
        <position position="1"/>
    </location>
</feature>